<dbReference type="InterPro" id="IPR001584">
    <property type="entry name" value="Integrase_cat-core"/>
</dbReference>
<dbReference type="InterPro" id="IPR036875">
    <property type="entry name" value="Znf_CCHC_sf"/>
</dbReference>
<evidence type="ECO:0000256" key="2">
    <source>
        <dbReference type="SAM" id="Coils"/>
    </source>
</evidence>
<gene>
    <name evidence="5" type="ORF">LWI29_020537</name>
</gene>
<evidence type="ECO:0000313" key="6">
    <source>
        <dbReference type="Proteomes" id="UP001168877"/>
    </source>
</evidence>
<sequence length="487" mass="54711">MALLLRRFKKFIKFENKGFGSKGQDLKKKAPFKSFEPRQEHSEKKGVQCYECGGIGHISPDCGKLKNKMAKVMATTWSESDDSGKGGKSSSDDELTINYTAFGATCVEDKVVGKNALTSDPIEERDEEVAIEKIGVATHWDMALINSRDQGEGLNEGNDSGFYWPTLFADAKRVAARCEACQKIANNIRQPPELLQSITSPWPFAMWGIDLIDPMPTATGGAKHAIVAVDYFTKWVEAEPLVHITEANTISFVKKNILYRFGIPNTIITDNGTQFDGRKFRELCDKYGINNYYASPAHPQMNGQTEAVNKIIKHNLKAKLATKKRSWADKLPQVLWAYRTTEWGSTGETPYSMAYGAEAVIPVETSFSSPRVQLFQPELNIDMLKCGLDELEERRESAQIRNTAYQQRVARYYNSHVRERRFSLGDLVLKRVNLGTRDKAAGSLADKWEGPYQITGIAGHGAYRITREGFGELPRPCNAQYLKIYYP</sequence>
<dbReference type="AlphaFoldDB" id="A0AA39TBJ0"/>
<dbReference type="PROSITE" id="PS50158">
    <property type="entry name" value="ZF_CCHC"/>
    <property type="match status" value="1"/>
</dbReference>
<dbReference type="Proteomes" id="UP001168877">
    <property type="component" value="Unassembled WGS sequence"/>
</dbReference>
<dbReference type="GO" id="GO:0008270">
    <property type="term" value="F:zinc ion binding"/>
    <property type="evidence" value="ECO:0007669"/>
    <property type="project" value="UniProtKB-KW"/>
</dbReference>
<protein>
    <submittedName>
        <fullName evidence="5">Uncharacterized protein</fullName>
    </submittedName>
</protein>
<keyword evidence="6" id="KW-1185">Reference proteome</keyword>
<organism evidence="5 6">
    <name type="scientific">Acer saccharum</name>
    <name type="common">Sugar maple</name>
    <dbReference type="NCBI Taxonomy" id="4024"/>
    <lineage>
        <taxon>Eukaryota</taxon>
        <taxon>Viridiplantae</taxon>
        <taxon>Streptophyta</taxon>
        <taxon>Embryophyta</taxon>
        <taxon>Tracheophyta</taxon>
        <taxon>Spermatophyta</taxon>
        <taxon>Magnoliopsida</taxon>
        <taxon>eudicotyledons</taxon>
        <taxon>Gunneridae</taxon>
        <taxon>Pentapetalae</taxon>
        <taxon>rosids</taxon>
        <taxon>malvids</taxon>
        <taxon>Sapindales</taxon>
        <taxon>Sapindaceae</taxon>
        <taxon>Hippocastanoideae</taxon>
        <taxon>Acereae</taxon>
        <taxon>Acer</taxon>
    </lineage>
</organism>
<dbReference type="Pfam" id="PF00098">
    <property type="entry name" value="zf-CCHC"/>
    <property type="match status" value="1"/>
</dbReference>
<dbReference type="PANTHER" id="PTHR37984">
    <property type="entry name" value="PROTEIN CBG26694"/>
    <property type="match status" value="1"/>
</dbReference>
<accession>A0AA39TBJ0</accession>
<keyword evidence="1" id="KW-0479">Metal-binding</keyword>
<dbReference type="InterPro" id="IPR050951">
    <property type="entry name" value="Retrovirus_Pol_polyprotein"/>
</dbReference>
<proteinExistence type="predicted"/>
<evidence type="ECO:0000313" key="5">
    <source>
        <dbReference type="EMBL" id="KAK0604883.1"/>
    </source>
</evidence>
<reference evidence="5" key="1">
    <citation type="journal article" date="2022" name="Plant J.">
        <title>Strategies of tolerance reflected in two North American maple genomes.</title>
        <authorList>
            <person name="McEvoy S.L."/>
            <person name="Sezen U.U."/>
            <person name="Trouern-Trend A."/>
            <person name="McMahon S.M."/>
            <person name="Schaberg P.G."/>
            <person name="Yang J."/>
            <person name="Wegrzyn J.L."/>
            <person name="Swenson N.G."/>
        </authorList>
    </citation>
    <scope>NUCLEOTIDE SEQUENCE</scope>
    <source>
        <strain evidence="5">NS2018</strain>
    </source>
</reference>
<dbReference type="Gene3D" id="3.30.420.10">
    <property type="entry name" value="Ribonuclease H-like superfamily/Ribonuclease H"/>
    <property type="match status" value="1"/>
</dbReference>
<keyword evidence="1" id="KW-0863">Zinc-finger</keyword>
<feature type="coiled-coil region" evidence="2">
    <location>
        <begin position="381"/>
        <end position="408"/>
    </location>
</feature>
<dbReference type="GO" id="GO:0003676">
    <property type="term" value="F:nucleic acid binding"/>
    <property type="evidence" value="ECO:0007669"/>
    <property type="project" value="InterPro"/>
</dbReference>
<dbReference type="InterPro" id="IPR012337">
    <property type="entry name" value="RNaseH-like_sf"/>
</dbReference>
<dbReference type="SUPFAM" id="SSF53098">
    <property type="entry name" value="Ribonuclease H-like"/>
    <property type="match status" value="1"/>
</dbReference>
<reference evidence="5" key="2">
    <citation type="submission" date="2023-06" db="EMBL/GenBank/DDBJ databases">
        <authorList>
            <person name="Swenson N.G."/>
            <person name="Wegrzyn J.L."/>
            <person name="Mcevoy S.L."/>
        </authorList>
    </citation>
    <scope>NUCLEOTIDE SEQUENCE</scope>
    <source>
        <strain evidence="5">NS2018</strain>
        <tissue evidence="5">Leaf</tissue>
    </source>
</reference>
<dbReference type="EMBL" id="JAUESC010000002">
    <property type="protein sequence ID" value="KAK0604883.1"/>
    <property type="molecule type" value="Genomic_DNA"/>
</dbReference>
<keyword evidence="2" id="KW-0175">Coiled coil</keyword>
<dbReference type="Pfam" id="PF00665">
    <property type="entry name" value="rve"/>
    <property type="match status" value="1"/>
</dbReference>
<name>A0AA39TBJ0_ACESA</name>
<dbReference type="InterPro" id="IPR036397">
    <property type="entry name" value="RNaseH_sf"/>
</dbReference>
<keyword evidence="1" id="KW-0862">Zinc</keyword>
<dbReference type="GO" id="GO:0015074">
    <property type="term" value="P:DNA integration"/>
    <property type="evidence" value="ECO:0007669"/>
    <property type="project" value="InterPro"/>
</dbReference>
<evidence type="ECO:0000256" key="1">
    <source>
        <dbReference type="PROSITE-ProRule" id="PRU00047"/>
    </source>
</evidence>
<dbReference type="SUPFAM" id="SSF57756">
    <property type="entry name" value="Retrovirus zinc finger-like domains"/>
    <property type="match status" value="1"/>
</dbReference>
<dbReference type="PROSITE" id="PS50994">
    <property type="entry name" value="INTEGRASE"/>
    <property type="match status" value="1"/>
</dbReference>
<comment type="caution">
    <text evidence="5">The sequence shown here is derived from an EMBL/GenBank/DDBJ whole genome shotgun (WGS) entry which is preliminary data.</text>
</comment>
<feature type="domain" description="Integrase catalytic" evidence="4">
    <location>
        <begin position="197"/>
        <end position="358"/>
    </location>
</feature>
<feature type="domain" description="CCHC-type" evidence="3">
    <location>
        <begin position="49"/>
        <end position="62"/>
    </location>
</feature>
<dbReference type="PANTHER" id="PTHR37984:SF5">
    <property type="entry name" value="PROTEIN NYNRIN-LIKE"/>
    <property type="match status" value="1"/>
</dbReference>
<evidence type="ECO:0000259" key="3">
    <source>
        <dbReference type="PROSITE" id="PS50158"/>
    </source>
</evidence>
<evidence type="ECO:0000259" key="4">
    <source>
        <dbReference type="PROSITE" id="PS50994"/>
    </source>
</evidence>
<dbReference type="InterPro" id="IPR001878">
    <property type="entry name" value="Znf_CCHC"/>
</dbReference>